<dbReference type="PIRSF" id="PIRSF036565">
    <property type="entry name" value="Pyruvt_ip_decrb"/>
    <property type="match status" value="1"/>
</dbReference>
<keyword evidence="10" id="KW-0456">Lyase</keyword>
<gene>
    <name evidence="16" type="ORF">SAMN05443668_101960</name>
</gene>
<evidence type="ECO:0000256" key="1">
    <source>
        <dbReference type="ARBA" id="ARBA00001920"/>
    </source>
</evidence>
<dbReference type="FunFam" id="3.40.50.970:FF:000019">
    <property type="entry name" value="Pyruvate decarboxylase isozyme"/>
    <property type="match status" value="1"/>
</dbReference>
<dbReference type="STRING" id="134849.SAMN05443668_101960"/>
<evidence type="ECO:0000256" key="10">
    <source>
        <dbReference type="ARBA" id="ARBA00023239"/>
    </source>
</evidence>
<sequence length="555" mass="58093">MGVTREVTVAAYLAERLRQHGVAHLFGVPGDFNLGLIDGLLAGGQQRWIGSPNELNAGYAADAYARRRGLAAVVTTYGVGELSCLNAIAGSYAEQVPVVQITGAPATDAGGQLLHHTLADGDLGHFARAYREVTAATEVLAHGSAASQIDHALATALATSRPVYLSIPVDVADSLVDGHRLATTVWSEPIDAASMAAFANAARELLRAKDGQVTVVAGHEVERRKAARELRALVEAGPLPFVTLVSSKGCLDEDHPCFAGVYCGDLGVKSARQAVDQAAVLITVGTLMTDVVAGMFTAREDRTHTIDVRGTTAYVAGERFEGVPMRAALAALTGLAGDYATLPAAGLPASAILGRRAEDEHGPVTDALTQISLWESLEEWLPPSSTVLAEIGTSFWGAVSVTFPADTALVAQPVWSSIGYTLPATLGAGLAEPQRRPVLVIGDGAAQMTVQELGTMAANGLAPVVLVVNNAGYTIERVLRSPEASYHDVTAWNWSGLVRSLAPQAHTFRVTSRRELRAALTAASAAPDRMVFIEAVLPANDTPPMLQRLAAATQA</sequence>
<feature type="binding site" evidence="11">
    <location>
        <position position="443"/>
    </location>
    <ligand>
        <name>Mg(2+)</name>
        <dbReference type="ChEBI" id="CHEBI:18420"/>
    </ligand>
</feature>
<dbReference type="Pfam" id="PF00205">
    <property type="entry name" value="TPP_enzyme_M"/>
    <property type="match status" value="1"/>
</dbReference>
<dbReference type="InterPro" id="IPR000399">
    <property type="entry name" value="TPP-bd_CS"/>
</dbReference>
<evidence type="ECO:0000259" key="15">
    <source>
        <dbReference type="Pfam" id="PF02776"/>
    </source>
</evidence>
<keyword evidence="7" id="KW-0210">Decarboxylase</keyword>
<comment type="function">
    <text evidence="3">Decarboxylates branched-chain and aromatic alpha-keto acids to aldehydes.</text>
</comment>
<evidence type="ECO:0000256" key="9">
    <source>
        <dbReference type="ARBA" id="ARBA00023052"/>
    </source>
</evidence>
<dbReference type="OrthoDB" id="4959782at2"/>
<dbReference type="InterPro" id="IPR012000">
    <property type="entry name" value="Thiamin_PyroP_enz_cen_dom"/>
</dbReference>
<dbReference type="PROSITE" id="PS00187">
    <property type="entry name" value="TPP_ENZYMES"/>
    <property type="match status" value="1"/>
</dbReference>
<dbReference type="CDD" id="cd02005">
    <property type="entry name" value="TPP_PDC_IPDC"/>
    <property type="match status" value="1"/>
</dbReference>
<protein>
    <recommendedName>
        <fullName evidence="5">Alpha-keto-acid decarboxylase</fullName>
    </recommendedName>
</protein>
<dbReference type="InterPro" id="IPR011766">
    <property type="entry name" value="TPP_enzyme_TPP-bd"/>
</dbReference>
<accession>A0A1M7K0D7</accession>
<dbReference type="Pfam" id="PF02776">
    <property type="entry name" value="TPP_enzyme_N"/>
    <property type="match status" value="1"/>
</dbReference>
<reference evidence="16 17" key="1">
    <citation type="submission" date="2016-11" db="EMBL/GenBank/DDBJ databases">
        <authorList>
            <person name="Jaros S."/>
            <person name="Januszkiewicz K."/>
            <person name="Wedrychowicz H."/>
        </authorList>
    </citation>
    <scope>NUCLEOTIDE SEQUENCE [LARGE SCALE GENOMIC DNA]</scope>
    <source>
        <strain evidence="16 17">DSM 46144</strain>
    </source>
</reference>
<keyword evidence="6 11" id="KW-0479">Metal-binding</keyword>
<proteinExistence type="inferred from homology"/>
<keyword evidence="17" id="KW-1185">Reference proteome</keyword>
<dbReference type="Gene3D" id="3.40.50.970">
    <property type="match status" value="2"/>
</dbReference>
<feature type="domain" description="Thiamine pyrophosphate enzyme TPP-binding" evidence="14">
    <location>
        <begin position="395"/>
        <end position="534"/>
    </location>
</feature>
<evidence type="ECO:0000256" key="7">
    <source>
        <dbReference type="ARBA" id="ARBA00022793"/>
    </source>
</evidence>
<dbReference type="InterPro" id="IPR047213">
    <property type="entry name" value="TPP_PYR_PDC_IPDC-like"/>
</dbReference>
<evidence type="ECO:0000256" key="8">
    <source>
        <dbReference type="ARBA" id="ARBA00022842"/>
    </source>
</evidence>
<dbReference type="Gene3D" id="3.40.50.1220">
    <property type="entry name" value="TPP-binding domain"/>
    <property type="match status" value="1"/>
</dbReference>
<comment type="similarity">
    <text evidence="4 12">Belongs to the TPP enzyme family.</text>
</comment>
<evidence type="ECO:0000256" key="6">
    <source>
        <dbReference type="ARBA" id="ARBA00022723"/>
    </source>
</evidence>
<dbReference type="GO" id="GO:0030976">
    <property type="term" value="F:thiamine pyrophosphate binding"/>
    <property type="evidence" value="ECO:0007669"/>
    <property type="project" value="InterPro"/>
</dbReference>
<evidence type="ECO:0000259" key="13">
    <source>
        <dbReference type="Pfam" id="PF00205"/>
    </source>
</evidence>
<feature type="binding site" evidence="11">
    <location>
        <position position="472"/>
    </location>
    <ligand>
        <name>Mg(2+)</name>
        <dbReference type="ChEBI" id="CHEBI:18420"/>
    </ligand>
</feature>
<evidence type="ECO:0000256" key="5">
    <source>
        <dbReference type="ARBA" id="ARBA00020054"/>
    </source>
</evidence>
<dbReference type="InterPro" id="IPR029035">
    <property type="entry name" value="DHS-like_NAD/FAD-binding_dom"/>
</dbReference>
<dbReference type="GO" id="GO:0000287">
    <property type="term" value="F:magnesium ion binding"/>
    <property type="evidence" value="ECO:0007669"/>
    <property type="project" value="InterPro"/>
</dbReference>
<keyword evidence="16" id="KW-0670">Pyruvate</keyword>
<comment type="cofactor">
    <cofactor evidence="11">
        <name>Mg(2+)</name>
        <dbReference type="ChEBI" id="CHEBI:18420"/>
    </cofactor>
    <text evidence="11">Binds 1 Mg(2+) per subunit.</text>
</comment>
<dbReference type="GO" id="GO:0000949">
    <property type="term" value="P:aromatic amino acid family catabolic process to alcohol via Ehrlich pathway"/>
    <property type="evidence" value="ECO:0007669"/>
    <property type="project" value="TreeGrafter"/>
</dbReference>
<feature type="domain" description="Thiamine pyrophosphate enzyme central" evidence="13">
    <location>
        <begin position="201"/>
        <end position="296"/>
    </location>
</feature>
<evidence type="ECO:0000256" key="12">
    <source>
        <dbReference type="RuleBase" id="RU362132"/>
    </source>
</evidence>
<dbReference type="RefSeq" id="WP_143175023.1">
    <property type="nucleotide sequence ID" value="NZ_FRCS01000001.1"/>
</dbReference>
<evidence type="ECO:0000256" key="11">
    <source>
        <dbReference type="PIRSR" id="PIRSR036565-2"/>
    </source>
</evidence>
<feature type="domain" description="Thiamine pyrophosphate enzyme N-terminal TPP-binding" evidence="15">
    <location>
        <begin position="8"/>
        <end position="111"/>
    </location>
</feature>
<dbReference type="PANTHER" id="PTHR43452">
    <property type="entry name" value="PYRUVATE DECARBOXYLASE"/>
    <property type="match status" value="1"/>
</dbReference>
<dbReference type="CDD" id="cd07038">
    <property type="entry name" value="TPP_PYR_PDC_IPDC_like"/>
    <property type="match status" value="1"/>
</dbReference>
<evidence type="ECO:0000259" key="14">
    <source>
        <dbReference type="Pfam" id="PF02775"/>
    </source>
</evidence>
<dbReference type="InterPro" id="IPR029061">
    <property type="entry name" value="THDP-binding"/>
</dbReference>
<name>A0A1M7K0D7_9ACTN</name>
<dbReference type="SUPFAM" id="SSF52467">
    <property type="entry name" value="DHS-like NAD/FAD-binding domain"/>
    <property type="match status" value="1"/>
</dbReference>
<evidence type="ECO:0000256" key="3">
    <source>
        <dbReference type="ARBA" id="ARBA00002938"/>
    </source>
</evidence>
<evidence type="ECO:0000313" key="16">
    <source>
        <dbReference type="EMBL" id="SHM58631.1"/>
    </source>
</evidence>
<feature type="binding site" evidence="11">
    <location>
        <position position="470"/>
    </location>
    <ligand>
        <name>Mg(2+)</name>
        <dbReference type="ChEBI" id="CHEBI:18420"/>
    </ligand>
</feature>
<dbReference type="InterPro" id="IPR012110">
    <property type="entry name" value="PDC/IPDC-like"/>
</dbReference>
<keyword evidence="8 11" id="KW-0460">Magnesium</keyword>
<evidence type="ECO:0000313" key="17">
    <source>
        <dbReference type="Proteomes" id="UP000184440"/>
    </source>
</evidence>
<evidence type="ECO:0000256" key="4">
    <source>
        <dbReference type="ARBA" id="ARBA00007812"/>
    </source>
</evidence>
<comment type="cofactor">
    <cofactor evidence="2">
        <name>thiamine diphosphate</name>
        <dbReference type="ChEBI" id="CHEBI:58937"/>
    </cofactor>
</comment>
<dbReference type="FunFam" id="3.40.50.970:FF:000024">
    <property type="entry name" value="Pyruvate decarboxylase isozyme"/>
    <property type="match status" value="1"/>
</dbReference>
<dbReference type="AlphaFoldDB" id="A0A1M7K0D7"/>
<dbReference type="SUPFAM" id="SSF52518">
    <property type="entry name" value="Thiamin diphosphate-binding fold (THDP-binding)"/>
    <property type="match status" value="2"/>
</dbReference>
<evidence type="ECO:0000256" key="2">
    <source>
        <dbReference type="ARBA" id="ARBA00001964"/>
    </source>
</evidence>
<dbReference type="InterPro" id="IPR012001">
    <property type="entry name" value="Thiamin_PyroP_enz_TPP-bd_dom"/>
</dbReference>
<dbReference type="GO" id="GO:0004737">
    <property type="term" value="F:pyruvate decarboxylase activity"/>
    <property type="evidence" value="ECO:0007669"/>
    <property type="project" value="TreeGrafter"/>
</dbReference>
<comment type="cofactor">
    <cofactor evidence="1">
        <name>a metal cation</name>
        <dbReference type="ChEBI" id="CHEBI:25213"/>
    </cofactor>
</comment>
<dbReference type="GO" id="GO:0005829">
    <property type="term" value="C:cytosol"/>
    <property type="evidence" value="ECO:0007669"/>
    <property type="project" value="TreeGrafter"/>
</dbReference>
<dbReference type="Proteomes" id="UP000184440">
    <property type="component" value="Unassembled WGS sequence"/>
</dbReference>
<dbReference type="Pfam" id="PF02775">
    <property type="entry name" value="TPP_enzyme_C"/>
    <property type="match status" value="1"/>
</dbReference>
<dbReference type="InterPro" id="IPR047214">
    <property type="entry name" value="TPP_PDC_IPDC"/>
</dbReference>
<organism evidence="16 17">
    <name type="scientific">Cryptosporangium aurantiacum</name>
    <dbReference type="NCBI Taxonomy" id="134849"/>
    <lineage>
        <taxon>Bacteria</taxon>
        <taxon>Bacillati</taxon>
        <taxon>Actinomycetota</taxon>
        <taxon>Actinomycetes</taxon>
        <taxon>Cryptosporangiales</taxon>
        <taxon>Cryptosporangiaceae</taxon>
        <taxon>Cryptosporangium</taxon>
    </lineage>
</organism>
<dbReference type="EMBL" id="FRCS01000001">
    <property type="protein sequence ID" value="SHM58631.1"/>
    <property type="molecule type" value="Genomic_DNA"/>
</dbReference>
<dbReference type="PANTHER" id="PTHR43452:SF30">
    <property type="entry name" value="PYRUVATE DECARBOXYLASE ISOZYME 1-RELATED"/>
    <property type="match status" value="1"/>
</dbReference>
<keyword evidence="9 12" id="KW-0786">Thiamine pyrophosphate</keyword>